<keyword evidence="2" id="KW-0812">Transmembrane</keyword>
<evidence type="ECO:0000313" key="4">
    <source>
        <dbReference type="Proteomes" id="UP001597199"/>
    </source>
</evidence>
<reference evidence="4" key="1">
    <citation type="journal article" date="2019" name="Int. J. Syst. Evol. Microbiol.">
        <title>The Global Catalogue of Microorganisms (GCM) 10K type strain sequencing project: providing services to taxonomists for standard genome sequencing and annotation.</title>
        <authorList>
            <consortium name="The Broad Institute Genomics Platform"/>
            <consortium name="The Broad Institute Genome Sequencing Center for Infectious Disease"/>
            <person name="Wu L."/>
            <person name="Ma J."/>
        </authorList>
    </citation>
    <scope>NUCLEOTIDE SEQUENCE [LARGE SCALE GENOMIC DNA]</scope>
    <source>
        <strain evidence="4">CCM 9110</strain>
    </source>
</reference>
<keyword evidence="3" id="KW-0131">Cell cycle</keyword>
<evidence type="ECO:0000256" key="2">
    <source>
        <dbReference type="SAM" id="Phobius"/>
    </source>
</evidence>
<feature type="region of interest" description="Disordered" evidence="1">
    <location>
        <begin position="1"/>
        <end position="36"/>
    </location>
</feature>
<accession>A0ABW4BH86</accession>
<evidence type="ECO:0000313" key="3">
    <source>
        <dbReference type="EMBL" id="MFD1399416.1"/>
    </source>
</evidence>
<comment type="caution">
    <text evidence="3">The sequence shown here is derived from an EMBL/GenBank/DDBJ whole genome shotgun (WGS) entry which is preliminary data.</text>
</comment>
<feature type="transmembrane region" description="Helical" evidence="2">
    <location>
        <begin position="46"/>
        <end position="65"/>
    </location>
</feature>
<name>A0ABW4BH86_9LACO</name>
<dbReference type="GO" id="GO:0051301">
    <property type="term" value="P:cell division"/>
    <property type="evidence" value="ECO:0007669"/>
    <property type="project" value="UniProtKB-KW"/>
</dbReference>
<protein>
    <submittedName>
        <fullName evidence="3">Cell division protein FtsL</fullName>
    </submittedName>
</protein>
<dbReference type="Proteomes" id="UP001597199">
    <property type="component" value="Unassembled WGS sequence"/>
</dbReference>
<keyword evidence="4" id="KW-1185">Reference proteome</keyword>
<sequence>MLDNTARQLDMMQPEPTPAAPKVAPTPQQAPQAAPKHVPFSPLERLATVALGLIMVGFCLFYLTGQMTLANMDRSYQQVQRNITTSKQDIADAKQNIGELSNSNRLTSYAKAHGFTVIEGNIKRAVNK</sequence>
<gene>
    <name evidence="3" type="ORF">ACFQ41_08840</name>
</gene>
<proteinExistence type="predicted"/>
<keyword evidence="3" id="KW-0132">Cell division</keyword>
<dbReference type="RefSeq" id="WP_204119203.1">
    <property type="nucleotide sequence ID" value="NZ_BOLV01000012.1"/>
</dbReference>
<dbReference type="EMBL" id="JBHTOA010000032">
    <property type="protein sequence ID" value="MFD1399416.1"/>
    <property type="molecule type" value="Genomic_DNA"/>
</dbReference>
<feature type="compositionally biased region" description="Low complexity" evidence="1">
    <location>
        <begin position="20"/>
        <end position="36"/>
    </location>
</feature>
<keyword evidence="2" id="KW-1133">Transmembrane helix</keyword>
<organism evidence="3 4">
    <name type="scientific">Lacticaseibacillus suilingensis</name>
    <dbReference type="NCBI Taxonomy" id="2799577"/>
    <lineage>
        <taxon>Bacteria</taxon>
        <taxon>Bacillati</taxon>
        <taxon>Bacillota</taxon>
        <taxon>Bacilli</taxon>
        <taxon>Lactobacillales</taxon>
        <taxon>Lactobacillaceae</taxon>
        <taxon>Lacticaseibacillus</taxon>
    </lineage>
</organism>
<keyword evidence="2" id="KW-0472">Membrane</keyword>
<evidence type="ECO:0000256" key="1">
    <source>
        <dbReference type="SAM" id="MobiDB-lite"/>
    </source>
</evidence>